<organism evidence="6 7">
    <name type="scientific">Aphanomyces astaci</name>
    <name type="common">Crayfish plague agent</name>
    <dbReference type="NCBI Taxonomy" id="112090"/>
    <lineage>
        <taxon>Eukaryota</taxon>
        <taxon>Sar</taxon>
        <taxon>Stramenopiles</taxon>
        <taxon>Oomycota</taxon>
        <taxon>Saprolegniomycetes</taxon>
        <taxon>Saprolegniales</taxon>
        <taxon>Verrucalvaceae</taxon>
        <taxon>Aphanomyces</taxon>
    </lineage>
</organism>
<dbReference type="PANTHER" id="PTHR40261:SF1">
    <property type="entry name" value="RIESKE DOMAIN-CONTAINING PROTEIN"/>
    <property type="match status" value="1"/>
</dbReference>
<dbReference type="Proteomes" id="UP000469452">
    <property type="component" value="Unassembled WGS sequence"/>
</dbReference>
<proteinExistence type="predicted"/>
<dbReference type="VEuPathDB" id="FungiDB:H257_01189"/>
<dbReference type="CDD" id="cd03467">
    <property type="entry name" value="Rieske"/>
    <property type="match status" value="1"/>
</dbReference>
<evidence type="ECO:0000313" key="6">
    <source>
        <dbReference type="EMBL" id="KAF0720853.1"/>
    </source>
</evidence>
<gene>
    <name evidence="6" type="ORF">AaE_010266</name>
</gene>
<keyword evidence="4" id="KW-0411">Iron-sulfur</keyword>
<sequence length="188" mass="20981">MKMALAVRRLSHQPQQAPRVIASLRSLQALPPSKALKFRWKGNVDGFVFLSGDTPHAYANRCSHVALELDLNDADFFSHGFIQCKVHGAMFDPESGLCLRPPPQCKRLHPLRRIPLVVEADNVLLSDGHPPAPSQTQIFDDTYLRDKQVQLQAAMDADAMDIQAEVDAINQRSLRLMAAAKRHTKPTK</sequence>
<evidence type="ECO:0000313" key="7">
    <source>
        <dbReference type="Proteomes" id="UP000469452"/>
    </source>
</evidence>
<evidence type="ECO:0000256" key="3">
    <source>
        <dbReference type="ARBA" id="ARBA00023004"/>
    </source>
</evidence>
<keyword evidence="3" id="KW-0408">Iron</keyword>
<accession>A0A6A5A2T1</accession>
<name>A0A6A5A2T1_APHAT</name>
<evidence type="ECO:0000256" key="4">
    <source>
        <dbReference type="ARBA" id="ARBA00023014"/>
    </source>
</evidence>
<comment type="caution">
    <text evidence="6">The sequence shown here is derived from an EMBL/GenBank/DDBJ whole genome shotgun (WGS) entry which is preliminary data.</text>
</comment>
<dbReference type="Gene3D" id="2.102.10.10">
    <property type="entry name" value="Rieske [2Fe-2S] iron-sulphur domain"/>
    <property type="match status" value="1"/>
</dbReference>
<protein>
    <recommendedName>
        <fullName evidence="5">Rieske domain-containing protein</fullName>
    </recommendedName>
</protein>
<dbReference type="SUPFAM" id="SSF50022">
    <property type="entry name" value="ISP domain"/>
    <property type="match status" value="1"/>
</dbReference>
<dbReference type="InterPro" id="IPR036922">
    <property type="entry name" value="Rieske_2Fe-2S_sf"/>
</dbReference>
<evidence type="ECO:0000256" key="2">
    <source>
        <dbReference type="ARBA" id="ARBA00022723"/>
    </source>
</evidence>
<dbReference type="Pfam" id="PF00355">
    <property type="entry name" value="Rieske"/>
    <property type="match status" value="1"/>
</dbReference>
<dbReference type="GO" id="GO:0051537">
    <property type="term" value="F:2 iron, 2 sulfur cluster binding"/>
    <property type="evidence" value="ECO:0007669"/>
    <property type="project" value="UniProtKB-KW"/>
</dbReference>
<dbReference type="AlphaFoldDB" id="A0A6A5A2T1"/>
<dbReference type="PROSITE" id="PS51296">
    <property type="entry name" value="RIESKE"/>
    <property type="match status" value="1"/>
</dbReference>
<dbReference type="InterPro" id="IPR017941">
    <property type="entry name" value="Rieske_2Fe-2S"/>
</dbReference>
<dbReference type="PANTHER" id="PTHR40261">
    <property type="match status" value="1"/>
</dbReference>
<dbReference type="EMBL" id="VJMI01016243">
    <property type="protein sequence ID" value="KAF0720853.1"/>
    <property type="molecule type" value="Genomic_DNA"/>
</dbReference>
<evidence type="ECO:0000259" key="5">
    <source>
        <dbReference type="PROSITE" id="PS51296"/>
    </source>
</evidence>
<dbReference type="GO" id="GO:0046872">
    <property type="term" value="F:metal ion binding"/>
    <property type="evidence" value="ECO:0007669"/>
    <property type="project" value="UniProtKB-KW"/>
</dbReference>
<reference evidence="6 7" key="1">
    <citation type="submission" date="2019-06" db="EMBL/GenBank/DDBJ databases">
        <title>Genomics analysis of Aphanomyces spp. identifies a new class of oomycete effector associated with host adaptation.</title>
        <authorList>
            <person name="Gaulin E."/>
        </authorList>
    </citation>
    <scope>NUCLEOTIDE SEQUENCE [LARGE SCALE GENOMIC DNA]</scope>
    <source>
        <strain evidence="6 7">E</strain>
    </source>
</reference>
<evidence type="ECO:0000256" key="1">
    <source>
        <dbReference type="ARBA" id="ARBA00022714"/>
    </source>
</evidence>
<feature type="domain" description="Rieske" evidence="5">
    <location>
        <begin position="22"/>
        <end position="125"/>
    </location>
</feature>
<keyword evidence="1" id="KW-0001">2Fe-2S</keyword>
<keyword evidence="2" id="KW-0479">Metal-binding</keyword>